<dbReference type="PANTHER" id="PTHR45898">
    <property type="entry name" value="TOM1-LIKE PROTEIN"/>
    <property type="match status" value="1"/>
</dbReference>
<dbReference type="GO" id="GO:0035091">
    <property type="term" value="F:phosphatidylinositol binding"/>
    <property type="evidence" value="ECO:0007669"/>
    <property type="project" value="InterPro"/>
</dbReference>
<dbReference type="InterPro" id="IPR002014">
    <property type="entry name" value="VHS_dom"/>
</dbReference>
<proteinExistence type="inferred from homology"/>
<dbReference type="InterPro" id="IPR004152">
    <property type="entry name" value="GAT_dom"/>
</dbReference>
<feature type="compositionally biased region" description="Polar residues" evidence="6">
    <location>
        <begin position="317"/>
        <end position="327"/>
    </location>
</feature>
<dbReference type="OrthoDB" id="2018246at2759"/>
<comment type="subcellular location">
    <subcellularLocation>
        <location evidence="1">Membrane</location>
        <topology evidence="1">Peripheral membrane protein</topology>
    </subcellularLocation>
</comment>
<evidence type="ECO:0000259" key="8">
    <source>
        <dbReference type="PROSITE" id="PS50909"/>
    </source>
</evidence>
<feature type="region of interest" description="Disordered" evidence="6">
    <location>
        <begin position="145"/>
        <end position="182"/>
    </location>
</feature>
<dbReference type="InterPro" id="IPR008942">
    <property type="entry name" value="ENTH_VHS"/>
</dbReference>
<dbReference type="FunFam" id="1.25.40.90:FF:000028">
    <property type="entry name" value="TOM1-like protein 2"/>
    <property type="match status" value="1"/>
</dbReference>
<sequence>MVNSMVDRATSDMLIGPDWAMNIEICDMLNHDPGQAKDVVKGIKRRIGSKNSKVQLLALTLLETIVKNCGDIVHMHVAEKDLPHEMVKITKKKPDFHVKEKILILIDTWQEAFGGPRGRYPQYYAAYQELLRAGAVFPQRTERSAPVFTPPQTQPLSSYPPNVRNSEQRQESAEGSAEAEYPTLSLSEIQNARGIMDVLTEMLSAIDPANKEGLRQEVIVDLVEQCRTYKQRVVHLVNSTSDESLLCQGLALNDDLQRVLAKHEAICSGTVLSLENSKPESNKALVDVDAPLVDTGETSKQADGSSASGATLPAPQANGSTTTTPSKADSKIDLLSGDLLGDDFGTSPAQDSLALVPVSAPQPSSPIPSEHNALALVDMFSMDNSPESSNSQPAFAGQGQGYPLAPELQQQHNLQPTPFANGITTSMGMPQYEQAGYSQPGGASWNPQVSQPQPQPASPVYGSQNGGSLPPPPWESQPADINQSYTPQYSSSMQPPPMSGQQAANFQGGVHPFTPQPGNDQMYAQHMAGGQMPGMNVQPMQQNQMPGGMFPQQPYQGMMGMVPQQMPGGQMNSMYPAQMYGNQMAGYGYGYAQQQPDAQYLDQRMYGLSMRDDSSLKNNSNQNSMASYLPPMRQQSKGEDKLFGDLVDMAKLKPGKSTPSRTGSI</sequence>
<dbReference type="RefSeq" id="XP_056699142.1">
    <property type="nucleotide sequence ID" value="XM_056843164.1"/>
</dbReference>
<feature type="compositionally biased region" description="Polar residues" evidence="6">
    <location>
        <begin position="616"/>
        <end position="626"/>
    </location>
</feature>
<evidence type="ECO:0000256" key="1">
    <source>
        <dbReference type="ARBA" id="ARBA00004170"/>
    </source>
</evidence>
<dbReference type="GO" id="GO:0005737">
    <property type="term" value="C:cytoplasm"/>
    <property type="evidence" value="ECO:0007669"/>
    <property type="project" value="UniProtKB-ARBA"/>
</dbReference>
<dbReference type="InterPro" id="IPR044836">
    <property type="entry name" value="TOL_plant"/>
</dbReference>
<dbReference type="PROSITE" id="PS50909">
    <property type="entry name" value="GAT"/>
    <property type="match status" value="1"/>
</dbReference>
<dbReference type="CDD" id="cd03561">
    <property type="entry name" value="VHS"/>
    <property type="match status" value="1"/>
</dbReference>
<feature type="compositionally biased region" description="Polar residues" evidence="6">
    <location>
        <begin position="296"/>
        <end position="309"/>
    </location>
</feature>
<feature type="compositionally biased region" description="Low complexity" evidence="6">
    <location>
        <begin position="483"/>
        <end position="493"/>
    </location>
</feature>
<keyword evidence="4" id="KW-0653">Protein transport</keyword>
<protein>
    <submittedName>
        <fullName evidence="10 11">TOM1-like protein 9</fullName>
    </submittedName>
</protein>
<dbReference type="Gene3D" id="1.20.58.160">
    <property type="match status" value="1"/>
</dbReference>
<feature type="region of interest" description="Disordered" evidence="6">
    <location>
        <begin position="382"/>
        <end position="402"/>
    </location>
</feature>
<dbReference type="AlphaFoldDB" id="A0A9R0HRB1"/>
<dbReference type="SUPFAM" id="SSF48464">
    <property type="entry name" value="ENTH/VHS domain"/>
    <property type="match status" value="1"/>
</dbReference>
<evidence type="ECO:0000256" key="2">
    <source>
        <dbReference type="ARBA" id="ARBA00007708"/>
    </source>
</evidence>
<dbReference type="Gene3D" id="1.25.40.90">
    <property type="match status" value="1"/>
</dbReference>
<evidence type="ECO:0000313" key="9">
    <source>
        <dbReference type="Proteomes" id="UP000813463"/>
    </source>
</evidence>
<dbReference type="InterPro" id="IPR038425">
    <property type="entry name" value="GAT_sf"/>
</dbReference>
<keyword evidence="5" id="KW-0472">Membrane</keyword>
<dbReference type="GO" id="GO:0043328">
    <property type="term" value="P:protein transport to vacuole involved in ubiquitin-dependent protein catabolic process via the multivesicular body sorting pathway"/>
    <property type="evidence" value="ECO:0007669"/>
    <property type="project" value="InterPro"/>
</dbReference>
<dbReference type="RefSeq" id="XP_021835483.1">
    <property type="nucleotide sequence ID" value="XM_021979791.1"/>
</dbReference>
<accession>A0A9R0HRB1</accession>
<feature type="compositionally biased region" description="Polar residues" evidence="6">
    <location>
        <begin position="415"/>
        <end position="428"/>
    </location>
</feature>
<dbReference type="GO" id="GO:0043130">
    <property type="term" value="F:ubiquitin binding"/>
    <property type="evidence" value="ECO:0007669"/>
    <property type="project" value="InterPro"/>
</dbReference>
<dbReference type="KEGG" id="soe:110775187"/>
<evidence type="ECO:0000256" key="5">
    <source>
        <dbReference type="ARBA" id="ARBA00023136"/>
    </source>
</evidence>
<dbReference type="SMART" id="SM00288">
    <property type="entry name" value="VHS"/>
    <property type="match status" value="1"/>
</dbReference>
<keyword evidence="9" id="KW-1185">Reference proteome</keyword>
<dbReference type="PANTHER" id="PTHR45898:SF4">
    <property type="entry name" value="TARGET OF MYB PROTEIN 1"/>
    <property type="match status" value="1"/>
</dbReference>
<evidence type="ECO:0000259" key="7">
    <source>
        <dbReference type="PROSITE" id="PS50179"/>
    </source>
</evidence>
<feature type="region of interest" description="Disordered" evidence="6">
    <location>
        <begin position="415"/>
        <end position="507"/>
    </location>
</feature>
<feature type="domain" description="VHS" evidence="7">
    <location>
        <begin position="9"/>
        <end position="138"/>
    </location>
</feature>
<reference evidence="9" key="1">
    <citation type="journal article" date="2021" name="Nat. Commun.">
        <title>Genomic analyses provide insights into spinach domestication and the genetic basis of agronomic traits.</title>
        <authorList>
            <person name="Cai X."/>
            <person name="Sun X."/>
            <person name="Xu C."/>
            <person name="Sun H."/>
            <person name="Wang X."/>
            <person name="Ge C."/>
            <person name="Zhang Z."/>
            <person name="Wang Q."/>
            <person name="Fei Z."/>
            <person name="Jiao C."/>
            <person name="Wang Q."/>
        </authorList>
    </citation>
    <scope>NUCLEOTIDE SEQUENCE [LARGE SCALE GENOMIC DNA]</scope>
    <source>
        <strain evidence="9">cv. Varoflay</strain>
    </source>
</reference>
<feature type="region of interest" description="Disordered" evidence="6">
    <location>
        <begin position="295"/>
        <end position="329"/>
    </location>
</feature>
<dbReference type="FunFam" id="1.20.58.160:FF:000004">
    <property type="entry name" value="TOM1-like protein 2"/>
    <property type="match status" value="1"/>
</dbReference>
<dbReference type="SUPFAM" id="SSF89009">
    <property type="entry name" value="GAT-like domain"/>
    <property type="match status" value="1"/>
</dbReference>
<dbReference type="Pfam" id="PF00790">
    <property type="entry name" value="VHS"/>
    <property type="match status" value="1"/>
</dbReference>
<reference evidence="10" key="2">
    <citation type="submission" date="2025-04" db="UniProtKB">
        <authorList>
            <consortium name="RefSeq"/>
        </authorList>
    </citation>
    <scope>IDENTIFICATION</scope>
    <source>
        <tissue evidence="11">Leaf</tissue>
    </source>
</reference>
<comment type="similarity">
    <text evidence="2">Belongs to the TOM1 family.</text>
</comment>
<evidence type="ECO:0000313" key="11">
    <source>
        <dbReference type="RefSeq" id="XP_056699142.1"/>
    </source>
</evidence>
<dbReference type="GeneID" id="110775187"/>
<feature type="compositionally biased region" description="Polar residues" evidence="6">
    <location>
        <begin position="382"/>
        <end position="393"/>
    </location>
</feature>
<evidence type="ECO:0000256" key="4">
    <source>
        <dbReference type="ARBA" id="ARBA00022927"/>
    </source>
</evidence>
<feature type="domain" description="GAT" evidence="8">
    <location>
        <begin position="180"/>
        <end position="268"/>
    </location>
</feature>
<evidence type="ECO:0000256" key="3">
    <source>
        <dbReference type="ARBA" id="ARBA00022448"/>
    </source>
</evidence>
<dbReference type="PROSITE" id="PS50179">
    <property type="entry name" value="VHS"/>
    <property type="match status" value="1"/>
</dbReference>
<dbReference type="GO" id="GO:0016020">
    <property type="term" value="C:membrane"/>
    <property type="evidence" value="ECO:0007669"/>
    <property type="project" value="UniProtKB-SubCell"/>
</dbReference>
<evidence type="ECO:0000256" key="6">
    <source>
        <dbReference type="SAM" id="MobiDB-lite"/>
    </source>
</evidence>
<dbReference type="Pfam" id="PF03127">
    <property type="entry name" value="GAT"/>
    <property type="match status" value="1"/>
</dbReference>
<dbReference type="CDD" id="cd14231">
    <property type="entry name" value="GAT_GGA-like_plant"/>
    <property type="match status" value="1"/>
</dbReference>
<dbReference type="Proteomes" id="UP000813463">
    <property type="component" value="Chromosome 1"/>
</dbReference>
<name>A0A9R0HRB1_SPIOL</name>
<organism evidence="9 10">
    <name type="scientific">Spinacia oleracea</name>
    <name type="common">Spinach</name>
    <dbReference type="NCBI Taxonomy" id="3562"/>
    <lineage>
        <taxon>Eukaryota</taxon>
        <taxon>Viridiplantae</taxon>
        <taxon>Streptophyta</taxon>
        <taxon>Embryophyta</taxon>
        <taxon>Tracheophyta</taxon>
        <taxon>Spermatophyta</taxon>
        <taxon>Magnoliopsida</taxon>
        <taxon>eudicotyledons</taxon>
        <taxon>Gunneridae</taxon>
        <taxon>Pentapetalae</taxon>
        <taxon>Caryophyllales</taxon>
        <taxon>Chenopodiaceae</taxon>
        <taxon>Chenopodioideae</taxon>
        <taxon>Anserineae</taxon>
        <taxon>Spinacia</taxon>
    </lineage>
</organism>
<feature type="compositionally biased region" description="Polar residues" evidence="6">
    <location>
        <begin position="154"/>
        <end position="165"/>
    </location>
</feature>
<gene>
    <name evidence="10 11" type="primary">LOC110775187</name>
</gene>
<evidence type="ECO:0000313" key="10">
    <source>
        <dbReference type="RefSeq" id="XP_021835483.1"/>
    </source>
</evidence>
<feature type="region of interest" description="Disordered" evidence="6">
    <location>
        <begin position="611"/>
        <end position="639"/>
    </location>
</feature>
<keyword evidence="3" id="KW-0813">Transport</keyword>